<dbReference type="InterPro" id="IPR002343">
    <property type="entry name" value="Hud_Sxl_RNA"/>
</dbReference>
<dbReference type="InterPro" id="IPR000504">
    <property type="entry name" value="RRM_dom"/>
</dbReference>
<organism evidence="5 6">
    <name type="scientific">Astrephomene gubernaculifera</name>
    <dbReference type="NCBI Taxonomy" id="47775"/>
    <lineage>
        <taxon>Eukaryota</taxon>
        <taxon>Viridiplantae</taxon>
        <taxon>Chlorophyta</taxon>
        <taxon>core chlorophytes</taxon>
        <taxon>Chlorophyceae</taxon>
        <taxon>CS clade</taxon>
        <taxon>Chlamydomonadales</taxon>
        <taxon>Astrephomenaceae</taxon>
        <taxon>Astrephomene</taxon>
    </lineage>
</organism>
<evidence type="ECO:0000313" key="5">
    <source>
        <dbReference type="EMBL" id="GFR41082.1"/>
    </source>
</evidence>
<evidence type="ECO:0000313" key="6">
    <source>
        <dbReference type="Proteomes" id="UP001054857"/>
    </source>
</evidence>
<protein>
    <recommendedName>
        <fullName evidence="4">RRM domain-containing protein</fullName>
    </recommendedName>
</protein>
<dbReference type="GO" id="GO:0003723">
    <property type="term" value="F:RNA binding"/>
    <property type="evidence" value="ECO:0007669"/>
    <property type="project" value="UniProtKB-UniRule"/>
</dbReference>
<evidence type="ECO:0000256" key="3">
    <source>
        <dbReference type="PROSITE-ProRule" id="PRU00176"/>
    </source>
</evidence>
<accession>A0AAD3DIL4</accession>
<dbReference type="GO" id="GO:1990904">
    <property type="term" value="C:ribonucleoprotein complex"/>
    <property type="evidence" value="ECO:0007669"/>
    <property type="project" value="InterPro"/>
</dbReference>
<evidence type="ECO:0000256" key="1">
    <source>
        <dbReference type="ARBA" id="ARBA00022737"/>
    </source>
</evidence>
<dbReference type="SMART" id="SM00360">
    <property type="entry name" value="RRM"/>
    <property type="match status" value="3"/>
</dbReference>
<feature type="domain" description="RRM" evidence="4">
    <location>
        <begin position="15"/>
        <end position="94"/>
    </location>
</feature>
<keyword evidence="1" id="KW-0677">Repeat</keyword>
<reference evidence="5 6" key="1">
    <citation type="journal article" date="2021" name="Sci. Rep.">
        <title>Genome sequencing of the multicellular alga Astrephomene provides insights into convergent evolution of germ-soma differentiation.</title>
        <authorList>
            <person name="Yamashita S."/>
            <person name="Yamamoto K."/>
            <person name="Matsuzaki R."/>
            <person name="Suzuki S."/>
            <person name="Yamaguchi H."/>
            <person name="Hirooka S."/>
            <person name="Minakuchi Y."/>
            <person name="Miyagishima S."/>
            <person name="Kawachi M."/>
            <person name="Toyoda A."/>
            <person name="Nozaki H."/>
        </authorList>
    </citation>
    <scope>NUCLEOTIDE SEQUENCE [LARGE SCALE GENOMIC DNA]</scope>
    <source>
        <strain evidence="5 6">NIES-4017</strain>
    </source>
</reference>
<dbReference type="CDD" id="cd00590">
    <property type="entry name" value="RRM_SF"/>
    <property type="match status" value="1"/>
</dbReference>
<keyword evidence="6" id="KW-1185">Reference proteome</keyword>
<dbReference type="EMBL" id="BMAR01000001">
    <property type="protein sequence ID" value="GFR41082.1"/>
    <property type="molecule type" value="Genomic_DNA"/>
</dbReference>
<proteinExistence type="predicted"/>
<dbReference type="PROSITE" id="PS50102">
    <property type="entry name" value="RRM"/>
    <property type="match status" value="3"/>
</dbReference>
<dbReference type="Gene3D" id="3.30.70.330">
    <property type="match status" value="3"/>
</dbReference>
<dbReference type="InterPro" id="IPR035979">
    <property type="entry name" value="RBD_domain_sf"/>
</dbReference>
<dbReference type="SUPFAM" id="SSF54928">
    <property type="entry name" value="RNA-binding domain, RBD"/>
    <property type="match status" value="3"/>
</dbReference>
<dbReference type="InterPro" id="IPR012677">
    <property type="entry name" value="Nucleotide-bd_a/b_plait_sf"/>
</dbReference>
<dbReference type="AlphaFoldDB" id="A0AAD3DIL4"/>
<dbReference type="Pfam" id="PF00076">
    <property type="entry name" value="RRM_1"/>
    <property type="match status" value="3"/>
</dbReference>
<keyword evidence="2 3" id="KW-0694">RNA-binding</keyword>
<comment type="caution">
    <text evidence="5">The sequence shown here is derived from an EMBL/GenBank/DDBJ whole genome shotgun (WGS) entry which is preliminary data.</text>
</comment>
<dbReference type="Proteomes" id="UP001054857">
    <property type="component" value="Unassembled WGS sequence"/>
</dbReference>
<dbReference type="PRINTS" id="PR00961">
    <property type="entry name" value="HUDSXLRNA"/>
</dbReference>
<name>A0AAD3DIL4_9CHLO</name>
<sequence length="453" mass="46419">MVMGMQKPEAVCAEPKVFVGQVPHEVTQDQVFALFSKYGTIKKCALITGQDGRSKGCAMVTYDRWAEAELAIEHENGTANLGGGRTLLVKFADPPRGRGDGPVMGVAPKKLFVGQIPQHTTEQHIRTLFAPFGNITDVHVLNKGNAPGCAFVTFERWAQAEAAMMSLNGQTLIEGATTPMVVKFADAKVIDPNLGPAGQKRQFGVMDGQQGFPGGGPAGNKRTFTGAAGPGAMGMAGMAAAGYNPYAAAAAMGYDMSTMAAMGYGNMGMMAGMASMQGMGGIPGQGAQQSMGGAGAMGAAQGLAGAGMGGMGGMGGMAGMGGMGAMGGGLMAGMANMGMMGLGMGGGMGMNKPAGLQEGPKAWKLFIGQVPFEANETDLWPIFSPLGNILELVILRHQGKSKGCAFLTYENRTDAEKAIRTLDSQVSVPSDPRGRLLTVKYANSASAAASGAM</sequence>
<evidence type="ECO:0000256" key="2">
    <source>
        <dbReference type="ARBA" id="ARBA00022884"/>
    </source>
</evidence>
<evidence type="ECO:0000259" key="4">
    <source>
        <dbReference type="PROSITE" id="PS50102"/>
    </source>
</evidence>
<gene>
    <name evidence="5" type="ORF">Agub_g1722</name>
</gene>
<feature type="domain" description="RRM" evidence="4">
    <location>
        <begin position="363"/>
        <end position="444"/>
    </location>
</feature>
<feature type="domain" description="RRM" evidence="4">
    <location>
        <begin position="109"/>
        <end position="187"/>
    </location>
</feature>
<dbReference type="PANTHER" id="PTHR24012">
    <property type="entry name" value="RNA BINDING PROTEIN"/>
    <property type="match status" value="1"/>
</dbReference>